<protein>
    <submittedName>
        <fullName evidence="1">Uncharacterized protein</fullName>
    </submittedName>
</protein>
<reference evidence="1 2" key="1">
    <citation type="submission" date="2014-06" db="EMBL/GenBank/DDBJ databases">
        <authorList>
            <person name="Urmite Genomes Urmite Genomes"/>
        </authorList>
    </citation>
    <scope>NUCLEOTIDE SEQUENCE [LARGE SCALE GENOMIC DNA]</scope>
</reference>
<sequence length="720" mass="80817">MVFHLLTTMLIGLFTPHAINDMHSLQQAYPNECLTSFGTGEFLCTSSGELAREMDGTIPERLCFLDHLGYGTIGHSASGNSLSATEFADILIAQLELVKTHNNGRVPIRDVDILGCEGGLRWLDSQGVLHENFAEIVARKLAEAGYAQIKVHALTPEFIGDPEVTHTYLYGGGPIGQPFSFYGFTNEGLTAINAAGEELQEAQQTWYQLQSQKYTNYAMLTALRSIFPRTPEQHNDYVNALIWQVKVVPILEIQYQFALESATAKYLETRAEHSRPKDGAIKDLRQALDDPRNLFDPLEQISLEQEKLIEEEQDCLRAGLDVLCQQIRAIKDFDFTLSTDPLNPIVSLRIFFNIKREADTFVAAIQAKDPSLCSDATLTLTPDFEGYVVECNPSLVRENPLLNEIIAHYLDSETQRTNEIYQRQLLLADALSHNFIVISPPSFDPFQISIPDELGYLCIKKYLEENEIVFESSYKTEGMIEISDELFLQKQAVQQLIDFLSSIKEWTQKAAEIREDRIQEQLTVLMPKINLLRGEIPTIQAVAFDYSADPLQPIKGIKCLFNTKQDANHFVAVIKAREPYARVKVVPVPGGGLSVRSDLFISNSFEGDYPELASPPIPQTAAMAEKPAATRPSFFTYSADAEQLQNTILDQFREQLIEKIDSGAIQTAEDLAKEIDQIKNSSEYQELKTTGNGALDFENLINEIRTDESFLLLAKSSRFL</sequence>
<keyword evidence="2" id="KW-1185">Reference proteome</keyword>
<gene>
    <name evidence="1" type="ORF">BN59_02826</name>
</gene>
<dbReference type="EMBL" id="CCSB01000003">
    <property type="protein sequence ID" value="CDZ78516.1"/>
    <property type="molecule type" value="Genomic_DNA"/>
</dbReference>
<dbReference type="AlphaFoldDB" id="A0A078L052"/>
<name>A0A078L052_9GAMM</name>
<accession>A0A078L052</accession>
<dbReference type="Proteomes" id="UP000044071">
    <property type="component" value="Unassembled WGS sequence"/>
</dbReference>
<evidence type="ECO:0000313" key="1">
    <source>
        <dbReference type="EMBL" id="CDZ78516.1"/>
    </source>
</evidence>
<evidence type="ECO:0000313" key="2">
    <source>
        <dbReference type="Proteomes" id="UP000044071"/>
    </source>
</evidence>
<dbReference type="STRING" id="1034943.BN59_02826"/>
<proteinExistence type="predicted"/>
<organism evidence="1 2">
    <name type="scientific">Legionella massiliensis</name>
    <dbReference type="NCBI Taxonomy" id="1034943"/>
    <lineage>
        <taxon>Bacteria</taxon>
        <taxon>Pseudomonadati</taxon>
        <taxon>Pseudomonadota</taxon>
        <taxon>Gammaproteobacteria</taxon>
        <taxon>Legionellales</taxon>
        <taxon>Legionellaceae</taxon>
        <taxon>Legionella</taxon>
    </lineage>
</organism>